<organism evidence="2 3">
    <name type="scientific">Plectus sambesii</name>
    <dbReference type="NCBI Taxonomy" id="2011161"/>
    <lineage>
        <taxon>Eukaryota</taxon>
        <taxon>Metazoa</taxon>
        <taxon>Ecdysozoa</taxon>
        <taxon>Nematoda</taxon>
        <taxon>Chromadorea</taxon>
        <taxon>Plectida</taxon>
        <taxon>Plectina</taxon>
        <taxon>Plectoidea</taxon>
        <taxon>Plectidae</taxon>
        <taxon>Plectus</taxon>
    </lineage>
</organism>
<keyword evidence="2" id="KW-1185">Reference proteome</keyword>
<dbReference type="Proteomes" id="UP000887566">
    <property type="component" value="Unplaced"/>
</dbReference>
<evidence type="ECO:0000256" key="1">
    <source>
        <dbReference type="SAM" id="MobiDB-lite"/>
    </source>
</evidence>
<evidence type="ECO:0000313" key="3">
    <source>
        <dbReference type="WBParaSite" id="PSAMB.scaffold1613size29366.g14073.t1"/>
    </source>
</evidence>
<accession>A0A914V795</accession>
<proteinExistence type="predicted"/>
<dbReference type="AlphaFoldDB" id="A0A914V795"/>
<feature type="region of interest" description="Disordered" evidence="1">
    <location>
        <begin position="51"/>
        <end position="77"/>
    </location>
</feature>
<protein>
    <submittedName>
        <fullName evidence="3">Uncharacterized protein</fullName>
    </submittedName>
</protein>
<sequence length="276" mass="29979">MIRVLRLNDCGSQTKLKEISKLPDRLTDSSEYRCAAILGYFERIISGRRRSSDDVDWRGGGRVPHGQLPQRRAPESTRSRTLLVDLTSATSVPNGCRAAVCSVLSSLTGSSSGRSRSIRARDGVVGCLGGGCSWPPSSVVAGRRCADDPALFANKHHVDPALWHRADVYQFLSRLPHSLGDRPTLTTPRSGGAKSRGRRQHVLNARPLDRVVLIICLRRSRRSAPRLLLAPWCQTENVGASPPEVTDSIVYVSKSAASAVSSLPRAVVATFVCPTY</sequence>
<name>A0A914V795_9BILA</name>
<reference evidence="3" key="1">
    <citation type="submission" date="2022-11" db="UniProtKB">
        <authorList>
            <consortium name="WormBaseParasite"/>
        </authorList>
    </citation>
    <scope>IDENTIFICATION</scope>
</reference>
<evidence type="ECO:0000313" key="2">
    <source>
        <dbReference type="Proteomes" id="UP000887566"/>
    </source>
</evidence>
<dbReference type="WBParaSite" id="PSAMB.scaffold1613size29366.g14073.t1">
    <property type="protein sequence ID" value="PSAMB.scaffold1613size29366.g14073.t1"/>
    <property type="gene ID" value="PSAMB.scaffold1613size29366.g14073"/>
</dbReference>